<dbReference type="EMBL" id="CP061538">
    <property type="protein sequence ID" value="QNV41051.1"/>
    <property type="molecule type" value="Genomic_DNA"/>
</dbReference>
<evidence type="ECO:0000256" key="4">
    <source>
        <dbReference type="ARBA" id="ARBA00023136"/>
    </source>
</evidence>
<keyword evidence="3 5" id="KW-1133">Transmembrane helix</keyword>
<accession>A0A7H2BN05</accession>
<keyword evidence="8" id="KW-1185">Reference proteome</keyword>
<feature type="transmembrane region" description="Helical" evidence="5">
    <location>
        <begin position="274"/>
        <end position="295"/>
    </location>
</feature>
<sequence>MPQQGERFARSSVDSAYSKIPALPAWPLYTLLYGFPLIWALGLGQFAPTILAIIMVFYMVVRRNILVYKTQWIWFALIFWCVVCTVSLHGGSDILAWGLRWVNILNVGIYGVYFFNARTSITNQGLMGGLVTVWYTVVILGYLALLFPEFRLTTPMSFLLPGGLKQNELVRDYVMPPLAEIQLPWGAPEPYIRPSAPFPYANSWGLAFTFLTPVVIATLMAADKLRTKIILGISIILGLVPAIATSNRGMFIGLGIAVVYVVLRYVLSGNLKVAFYSVVAAALAVAGLFASGAIAKILGRQEYSDSTGGRASLYQATWDAVMQSPVVGYGTSRMNVSIGISMGTQGYLWALMFCFGLVGLALFVIFMLSSIISTWDVQSAAGLWIHSVPVTAICVFIFYSFDIMQMAAMMLCLTMIMRSQVNGEGI</sequence>
<keyword evidence="2 5" id="KW-0812">Transmembrane</keyword>
<dbReference type="Pfam" id="PF04932">
    <property type="entry name" value="Wzy_C"/>
    <property type="match status" value="1"/>
</dbReference>
<feature type="transmembrane region" description="Helical" evidence="5">
    <location>
        <begin position="204"/>
        <end position="222"/>
    </location>
</feature>
<evidence type="ECO:0000259" key="6">
    <source>
        <dbReference type="Pfam" id="PF04932"/>
    </source>
</evidence>
<dbReference type="Proteomes" id="UP000516421">
    <property type="component" value="Chromosome"/>
</dbReference>
<feature type="domain" description="O-antigen ligase-related" evidence="6">
    <location>
        <begin position="234"/>
        <end position="340"/>
    </location>
</feature>
<feature type="transmembrane region" description="Helical" evidence="5">
    <location>
        <begin position="72"/>
        <end position="88"/>
    </location>
</feature>
<dbReference type="InterPro" id="IPR007016">
    <property type="entry name" value="O-antigen_ligase-rel_domated"/>
</dbReference>
<feature type="transmembrane region" description="Helical" evidence="5">
    <location>
        <begin position="127"/>
        <end position="147"/>
    </location>
</feature>
<dbReference type="PANTHER" id="PTHR37422:SF13">
    <property type="entry name" value="LIPOPOLYSACCHARIDE BIOSYNTHESIS PROTEIN PA4999-RELATED"/>
    <property type="match status" value="1"/>
</dbReference>
<feature type="transmembrane region" description="Helical" evidence="5">
    <location>
        <begin position="347"/>
        <end position="368"/>
    </location>
</feature>
<comment type="subcellular location">
    <subcellularLocation>
        <location evidence="1">Membrane</location>
        <topology evidence="1">Multi-pass membrane protein</topology>
    </subcellularLocation>
</comment>
<organism evidence="7 8">
    <name type="scientific">Rothia amarae</name>
    <dbReference type="NCBI Taxonomy" id="169480"/>
    <lineage>
        <taxon>Bacteria</taxon>
        <taxon>Bacillati</taxon>
        <taxon>Actinomycetota</taxon>
        <taxon>Actinomycetes</taxon>
        <taxon>Micrococcales</taxon>
        <taxon>Micrococcaceae</taxon>
        <taxon>Rothia</taxon>
    </lineage>
</organism>
<dbReference type="GO" id="GO:0016874">
    <property type="term" value="F:ligase activity"/>
    <property type="evidence" value="ECO:0007669"/>
    <property type="project" value="UniProtKB-KW"/>
</dbReference>
<evidence type="ECO:0000256" key="3">
    <source>
        <dbReference type="ARBA" id="ARBA00022989"/>
    </source>
</evidence>
<feature type="transmembrane region" description="Helical" evidence="5">
    <location>
        <begin position="380"/>
        <end position="401"/>
    </location>
</feature>
<protein>
    <submittedName>
        <fullName evidence="7">O-antigen ligase domain-containing protein</fullName>
    </submittedName>
</protein>
<gene>
    <name evidence="7" type="ORF">IDM48_08590</name>
</gene>
<reference evidence="7 8" key="1">
    <citation type="submission" date="2020-09" db="EMBL/GenBank/DDBJ databases">
        <title>Investigation of environmental microbe.</title>
        <authorList>
            <person name="Ou Y."/>
            <person name="Kang Q."/>
        </authorList>
    </citation>
    <scope>NUCLEOTIDE SEQUENCE [LARGE SCALE GENOMIC DNA]</scope>
    <source>
        <strain evidence="7 8">KJZ-9</strain>
    </source>
</reference>
<evidence type="ECO:0000313" key="8">
    <source>
        <dbReference type="Proteomes" id="UP000516421"/>
    </source>
</evidence>
<proteinExistence type="predicted"/>
<feature type="transmembrane region" description="Helical" evidence="5">
    <location>
        <begin position="94"/>
        <end position="115"/>
    </location>
</feature>
<name>A0A7H2BN05_9MICC</name>
<dbReference type="InterPro" id="IPR051533">
    <property type="entry name" value="WaaL-like"/>
</dbReference>
<keyword evidence="7" id="KW-0436">Ligase</keyword>
<dbReference type="KEGG" id="rama:IDM48_08590"/>
<dbReference type="AlphaFoldDB" id="A0A7H2BN05"/>
<evidence type="ECO:0000313" key="7">
    <source>
        <dbReference type="EMBL" id="QNV41051.1"/>
    </source>
</evidence>
<keyword evidence="4 5" id="KW-0472">Membrane</keyword>
<feature type="transmembrane region" description="Helical" evidence="5">
    <location>
        <begin position="37"/>
        <end position="60"/>
    </location>
</feature>
<feature type="transmembrane region" description="Helical" evidence="5">
    <location>
        <begin position="250"/>
        <end position="267"/>
    </location>
</feature>
<evidence type="ECO:0000256" key="2">
    <source>
        <dbReference type="ARBA" id="ARBA00022692"/>
    </source>
</evidence>
<dbReference type="GO" id="GO:0016020">
    <property type="term" value="C:membrane"/>
    <property type="evidence" value="ECO:0007669"/>
    <property type="project" value="UniProtKB-SubCell"/>
</dbReference>
<evidence type="ECO:0000256" key="1">
    <source>
        <dbReference type="ARBA" id="ARBA00004141"/>
    </source>
</evidence>
<evidence type="ECO:0000256" key="5">
    <source>
        <dbReference type="SAM" id="Phobius"/>
    </source>
</evidence>
<dbReference type="PANTHER" id="PTHR37422">
    <property type="entry name" value="TEICHURONIC ACID BIOSYNTHESIS PROTEIN TUAE"/>
    <property type="match status" value="1"/>
</dbReference>